<dbReference type="PANTHER" id="PTHR10344">
    <property type="entry name" value="THYMIDYLATE KINASE"/>
    <property type="match status" value="1"/>
</dbReference>
<evidence type="ECO:0000256" key="7">
    <source>
        <dbReference type="ARBA" id="ARBA00048743"/>
    </source>
</evidence>
<dbReference type="PANTHER" id="PTHR10344:SF4">
    <property type="entry name" value="UMP-CMP KINASE 2, MITOCHONDRIAL"/>
    <property type="match status" value="1"/>
</dbReference>
<evidence type="ECO:0000256" key="4">
    <source>
        <dbReference type="ARBA" id="ARBA00022741"/>
    </source>
</evidence>
<evidence type="ECO:0000256" key="6">
    <source>
        <dbReference type="ARBA" id="ARBA00022840"/>
    </source>
</evidence>
<comment type="catalytic activity">
    <reaction evidence="7 8">
        <text>dTMP + ATP = dTDP + ADP</text>
        <dbReference type="Rhea" id="RHEA:13517"/>
        <dbReference type="ChEBI" id="CHEBI:30616"/>
        <dbReference type="ChEBI" id="CHEBI:58369"/>
        <dbReference type="ChEBI" id="CHEBI:63528"/>
        <dbReference type="ChEBI" id="CHEBI:456216"/>
        <dbReference type="EC" id="2.7.4.9"/>
    </reaction>
</comment>
<evidence type="ECO:0000313" key="11">
    <source>
        <dbReference type="Proteomes" id="UP000034160"/>
    </source>
</evidence>
<dbReference type="Proteomes" id="UP000034160">
    <property type="component" value="Unassembled WGS sequence"/>
</dbReference>
<dbReference type="InterPro" id="IPR027417">
    <property type="entry name" value="P-loop_NTPase"/>
</dbReference>
<dbReference type="NCBIfam" id="TIGR00041">
    <property type="entry name" value="DTMP_kinase"/>
    <property type="match status" value="1"/>
</dbReference>
<dbReference type="GO" id="GO:0005524">
    <property type="term" value="F:ATP binding"/>
    <property type="evidence" value="ECO:0007669"/>
    <property type="project" value="UniProtKB-UniRule"/>
</dbReference>
<comment type="caution">
    <text evidence="8">Lacks conserved residue(s) required for the propagation of feature annotation.</text>
</comment>
<evidence type="ECO:0000259" key="9">
    <source>
        <dbReference type="Pfam" id="PF02223"/>
    </source>
</evidence>
<dbReference type="GO" id="GO:0005829">
    <property type="term" value="C:cytosol"/>
    <property type="evidence" value="ECO:0007669"/>
    <property type="project" value="TreeGrafter"/>
</dbReference>
<dbReference type="EC" id="2.7.4.9" evidence="8"/>
<keyword evidence="6 8" id="KW-0067">ATP-binding</keyword>
<protein>
    <recommendedName>
        <fullName evidence="8">Thymidylate kinase</fullName>
        <ecNumber evidence="8">2.7.4.9</ecNumber>
    </recommendedName>
    <alternativeName>
        <fullName evidence="8">dTMP kinase</fullName>
    </alternativeName>
</protein>
<dbReference type="GO" id="GO:0004798">
    <property type="term" value="F:dTMP kinase activity"/>
    <property type="evidence" value="ECO:0007669"/>
    <property type="project" value="UniProtKB-UniRule"/>
</dbReference>
<dbReference type="GO" id="GO:0006227">
    <property type="term" value="P:dUDP biosynthetic process"/>
    <property type="evidence" value="ECO:0007669"/>
    <property type="project" value="TreeGrafter"/>
</dbReference>
<dbReference type="STRING" id="1618356.UU93_C0003G0026"/>
<evidence type="ECO:0000256" key="1">
    <source>
        <dbReference type="ARBA" id="ARBA00009776"/>
    </source>
</evidence>
<comment type="function">
    <text evidence="8">Phosphorylation of dTMP to form dTDP in both de novo and salvage pathways of dTTP synthesis.</text>
</comment>
<evidence type="ECO:0000256" key="8">
    <source>
        <dbReference type="HAMAP-Rule" id="MF_00165"/>
    </source>
</evidence>
<comment type="caution">
    <text evidence="10">The sequence shown here is derived from an EMBL/GenBank/DDBJ whole genome shotgun (WGS) entry which is preliminary data.</text>
</comment>
<keyword evidence="3 8" id="KW-0545">Nucleotide biosynthesis</keyword>
<evidence type="ECO:0000256" key="3">
    <source>
        <dbReference type="ARBA" id="ARBA00022727"/>
    </source>
</evidence>
<dbReference type="InterPro" id="IPR018094">
    <property type="entry name" value="Thymidylate_kinase"/>
</dbReference>
<comment type="similarity">
    <text evidence="1 8">Belongs to the thymidylate kinase family.</text>
</comment>
<evidence type="ECO:0000256" key="5">
    <source>
        <dbReference type="ARBA" id="ARBA00022777"/>
    </source>
</evidence>
<dbReference type="SUPFAM" id="SSF52540">
    <property type="entry name" value="P-loop containing nucleoside triphosphate hydrolases"/>
    <property type="match status" value="1"/>
</dbReference>
<dbReference type="AlphaFoldDB" id="A0A0G1B650"/>
<organism evidence="10 11">
    <name type="scientific">Candidatus Amesbacteria bacterium GW2011_GWA2_42_12</name>
    <dbReference type="NCBI Taxonomy" id="1618356"/>
    <lineage>
        <taxon>Bacteria</taxon>
        <taxon>Candidatus Amesiibacteriota</taxon>
    </lineage>
</organism>
<dbReference type="InterPro" id="IPR039430">
    <property type="entry name" value="Thymidylate_kin-like_dom"/>
</dbReference>
<dbReference type="CDD" id="cd01672">
    <property type="entry name" value="TMPK"/>
    <property type="match status" value="1"/>
</dbReference>
<name>A0A0G1B650_9BACT</name>
<feature type="domain" description="Thymidylate kinase-like" evidence="9">
    <location>
        <begin position="10"/>
        <end position="194"/>
    </location>
</feature>
<reference evidence="10 11" key="1">
    <citation type="journal article" date="2015" name="Nature">
        <title>rRNA introns, odd ribosomes, and small enigmatic genomes across a large radiation of phyla.</title>
        <authorList>
            <person name="Brown C.T."/>
            <person name="Hug L.A."/>
            <person name="Thomas B.C."/>
            <person name="Sharon I."/>
            <person name="Castelle C.J."/>
            <person name="Singh A."/>
            <person name="Wilkins M.J."/>
            <person name="Williams K.H."/>
            <person name="Banfield J.F."/>
        </authorList>
    </citation>
    <scope>NUCLEOTIDE SEQUENCE [LARGE SCALE GENOMIC DNA]</scope>
</reference>
<dbReference type="EMBL" id="LCCN01000003">
    <property type="protein sequence ID" value="KKS33018.1"/>
    <property type="molecule type" value="Genomic_DNA"/>
</dbReference>
<proteinExistence type="inferred from homology"/>
<accession>A0A0G1B650</accession>
<evidence type="ECO:0000313" key="10">
    <source>
        <dbReference type="EMBL" id="KKS33018.1"/>
    </source>
</evidence>
<evidence type="ECO:0000256" key="2">
    <source>
        <dbReference type="ARBA" id="ARBA00022679"/>
    </source>
</evidence>
<keyword evidence="4 8" id="KW-0547">Nucleotide-binding</keyword>
<dbReference type="Pfam" id="PF02223">
    <property type="entry name" value="Thymidylate_kin"/>
    <property type="match status" value="1"/>
</dbReference>
<dbReference type="GO" id="GO:0006235">
    <property type="term" value="P:dTTP biosynthetic process"/>
    <property type="evidence" value="ECO:0007669"/>
    <property type="project" value="UniProtKB-UniRule"/>
</dbReference>
<dbReference type="HAMAP" id="MF_00165">
    <property type="entry name" value="Thymidylate_kinase"/>
    <property type="match status" value="1"/>
</dbReference>
<keyword evidence="2 8" id="KW-0808">Transferase</keyword>
<gene>
    <name evidence="8" type="primary">tmk</name>
    <name evidence="10" type="ORF">UU93_C0003G0026</name>
</gene>
<dbReference type="GO" id="GO:0006233">
    <property type="term" value="P:dTDP biosynthetic process"/>
    <property type="evidence" value="ECO:0007669"/>
    <property type="project" value="InterPro"/>
</dbReference>
<keyword evidence="5 8" id="KW-0418">Kinase</keyword>
<sequence>MLKKPEYIAFEGIVGCGKTTQSQILAEKLGAVWTKEPGGDEISDAIRKVVQGTVYAEEMDPVCEQYLYAASRAQILRKVIKPVLDKRGIVVADRSVFTSMTYQGFGRNLGIERVLKINKEAVGDVWPDLVIWLDTDLDTALARTRDASGDKFESMDKSFFEKVREGYVEVTKRFPKLVKKVDGNGSIEVVEKRIWKVVQQSSA</sequence>
<dbReference type="Gene3D" id="3.40.50.300">
    <property type="entry name" value="P-loop containing nucleotide triphosphate hydrolases"/>
    <property type="match status" value="1"/>
</dbReference>